<reference evidence="1" key="1">
    <citation type="submission" date="2018-05" db="EMBL/GenBank/DDBJ databases">
        <authorList>
            <person name="Lanie J.A."/>
            <person name="Ng W.-L."/>
            <person name="Kazmierczak K.M."/>
            <person name="Andrzejewski T.M."/>
            <person name="Davidsen T.M."/>
            <person name="Wayne K.J."/>
            <person name="Tettelin H."/>
            <person name="Glass J.I."/>
            <person name="Rusch D."/>
            <person name="Podicherti R."/>
            <person name="Tsui H.-C.T."/>
            <person name="Winkler M.E."/>
        </authorList>
    </citation>
    <scope>NUCLEOTIDE SEQUENCE</scope>
</reference>
<proteinExistence type="predicted"/>
<evidence type="ECO:0000313" key="1">
    <source>
        <dbReference type="EMBL" id="SVB88244.1"/>
    </source>
</evidence>
<feature type="non-terminal residue" evidence="1">
    <location>
        <position position="36"/>
    </location>
</feature>
<dbReference type="AlphaFoldDB" id="A0A382HLJ7"/>
<accession>A0A382HLJ7</accession>
<organism evidence="1">
    <name type="scientific">marine metagenome</name>
    <dbReference type="NCBI Taxonomy" id="408172"/>
    <lineage>
        <taxon>unclassified sequences</taxon>
        <taxon>metagenomes</taxon>
        <taxon>ecological metagenomes</taxon>
    </lineage>
</organism>
<sequence>LAGRRPPVSRPRAWQRFVICLRSWMIDEKTRDRTLP</sequence>
<name>A0A382HLJ7_9ZZZZ</name>
<gene>
    <name evidence="1" type="ORF">METZ01_LOCUS241098</name>
</gene>
<dbReference type="EMBL" id="UINC01062033">
    <property type="protein sequence ID" value="SVB88244.1"/>
    <property type="molecule type" value="Genomic_DNA"/>
</dbReference>
<protein>
    <submittedName>
        <fullName evidence="1">Uncharacterized protein</fullName>
    </submittedName>
</protein>
<feature type="non-terminal residue" evidence="1">
    <location>
        <position position="1"/>
    </location>
</feature>